<evidence type="ECO:0000256" key="2">
    <source>
        <dbReference type="SAM" id="MobiDB-lite"/>
    </source>
</evidence>
<reference evidence="4" key="1">
    <citation type="submission" date="2023-07" db="EMBL/GenBank/DDBJ databases">
        <title>30 novel species of actinomycetes from the DSMZ collection.</title>
        <authorList>
            <person name="Nouioui I."/>
        </authorList>
    </citation>
    <scope>NUCLEOTIDE SEQUENCE [LARGE SCALE GENOMIC DNA]</scope>
    <source>
        <strain evidence="4">DSM 44399</strain>
    </source>
</reference>
<evidence type="ECO:0000256" key="1">
    <source>
        <dbReference type="ARBA" id="ARBA00093770"/>
    </source>
</evidence>
<gene>
    <name evidence="3" type="ORF">RM423_06145</name>
</gene>
<name>A0ABU2J7L0_9ACTN</name>
<protein>
    <recommendedName>
        <fullName evidence="5">DUF3109 family protein</fullName>
    </recommendedName>
</protein>
<evidence type="ECO:0000313" key="4">
    <source>
        <dbReference type="Proteomes" id="UP001183176"/>
    </source>
</evidence>
<dbReference type="InterPro" id="IPR021458">
    <property type="entry name" value="Rv0495c"/>
</dbReference>
<dbReference type="Pfam" id="PF11307">
    <property type="entry name" value="DUF3109"/>
    <property type="match status" value="1"/>
</dbReference>
<sequence>MSASARDLPVLQPASPRDREVGLDFPREWIEYTDPTDSEHHIRVDLTWLCSRWTCIFGRGCHGVISGRAADGCCSHGAFFSDDDDLKRVRKYAKQLTPETWEYHTVGKKRGITEKDSVGDDEDRVRTRTVDGACVFLNRPGFAGGEGCALHALALRTGLHPLDTKPEVCWQLPVRREQEWVTRPDDTRILVSTVTEFNRRGWGEGGHDLHWWCTSSPEAHVGAEPLYVSYAPEITALIGQAAYAELARLCQQRLEQGLLAPHPATVAARNADRGVLDNAETRGRLSRRGPSSDSDFQRRAQAVPAEPERRGGRGA</sequence>
<organism evidence="3 4">
    <name type="scientific">Jatrophihabitans lederbergiae</name>
    <dbReference type="NCBI Taxonomy" id="3075547"/>
    <lineage>
        <taxon>Bacteria</taxon>
        <taxon>Bacillati</taxon>
        <taxon>Actinomycetota</taxon>
        <taxon>Actinomycetes</taxon>
        <taxon>Jatrophihabitantales</taxon>
        <taxon>Jatrophihabitantaceae</taxon>
        <taxon>Jatrophihabitans</taxon>
    </lineage>
</organism>
<dbReference type="EMBL" id="JAVREH010000005">
    <property type="protein sequence ID" value="MDT0260973.1"/>
    <property type="molecule type" value="Genomic_DNA"/>
</dbReference>
<keyword evidence="4" id="KW-1185">Reference proteome</keyword>
<comment type="caution">
    <text evidence="3">The sequence shown here is derived from an EMBL/GenBank/DDBJ whole genome shotgun (WGS) entry which is preliminary data.</text>
</comment>
<feature type="compositionally biased region" description="Basic and acidic residues" evidence="2">
    <location>
        <begin position="270"/>
        <end position="283"/>
    </location>
</feature>
<proteinExistence type="inferred from homology"/>
<evidence type="ECO:0008006" key="5">
    <source>
        <dbReference type="Google" id="ProtNLM"/>
    </source>
</evidence>
<comment type="similarity">
    <text evidence="1">Belongs to the Rv0495c family.</text>
</comment>
<feature type="compositionally biased region" description="Basic and acidic residues" evidence="2">
    <location>
        <begin position="306"/>
        <end position="315"/>
    </location>
</feature>
<accession>A0ABU2J7L0</accession>
<evidence type="ECO:0000313" key="3">
    <source>
        <dbReference type="EMBL" id="MDT0260973.1"/>
    </source>
</evidence>
<dbReference type="Proteomes" id="UP001183176">
    <property type="component" value="Unassembled WGS sequence"/>
</dbReference>
<feature type="region of interest" description="Disordered" evidence="2">
    <location>
        <begin position="270"/>
        <end position="315"/>
    </location>
</feature>